<reference evidence="3 4" key="1">
    <citation type="submission" date="2019-02" db="EMBL/GenBank/DDBJ databases">
        <title>Deep-cultivation of Planctomycetes and their phenomic and genomic characterization uncovers novel biology.</title>
        <authorList>
            <person name="Wiegand S."/>
            <person name="Jogler M."/>
            <person name="Boedeker C."/>
            <person name="Pinto D."/>
            <person name="Vollmers J."/>
            <person name="Rivas-Marin E."/>
            <person name="Kohn T."/>
            <person name="Peeters S.H."/>
            <person name="Heuer A."/>
            <person name="Rast P."/>
            <person name="Oberbeckmann S."/>
            <person name="Bunk B."/>
            <person name="Jeske O."/>
            <person name="Meyerdierks A."/>
            <person name="Storesund J.E."/>
            <person name="Kallscheuer N."/>
            <person name="Luecker S."/>
            <person name="Lage O.M."/>
            <person name="Pohl T."/>
            <person name="Merkel B.J."/>
            <person name="Hornburger P."/>
            <person name="Mueller R.-W."/>
            <person name="Bruemmer F."/>
            <person name="Labrenz M."/>
            <person name="Spormann A.M."/>
            <person name="Op Den Camp H."/>
            <person name="Overmann J."/>
            <person name="Amann R."/>
            <person name="Jetten M.S.M."/>
            <person name="Mascher T."/>
            <person name="Medema M.H."/>
            <person name="Devos D.P."/>
            <person name="Kaster A.-K."/>
            <person name="Ovreas L."/>
            <person name="Rohde M."/>
            <person name="Galperin M.Y."/>
            <person name="Jogler C."/>
        </authorList>
    </citation>
    <scope>NUCLEOTIDE SEQUENCE [LARGE SCALE GENOMIC DNA]</scope>
    <source>
        <strain evidence="3 4">Pan14r</strain>
    </source>
</reference>
<dbReference type="PANTHER" id="PTHR46368:SF4">
    <property type="entry name" value="OS10G0403700 PROTEIN"/>
    <property type="match status" value="1"/>
</dbReference>
<dbReference type="Proteomes" id="UP000317238">
    <property type="component" value="Unassembled WGS sequence"/>
</dbReference>
<dbReference type="InterPro" id="IPR036291">
    <property type="entry name" value="NAD(P)-bd_dom_sf"/>
</dbReference>
<dbReference type="RefSeq" id="WP_146439957.1">
    <property type="nucleotide sequence ID" value="NZ_SJPL01000001.1"/>
</dbReference>
<accession>A0A5C5Y921</accession>
<comment type="caution">
    <text evidence="3">The sequence shown here is derived from an EMBL/GenBank/DDBJ whole genome shotgun (WGS) entry which is preliminary data.</text>
</comment>
<dbReference type="SUPFAM" id="SSF51735">
    <property type="entry name" value="NAD(P)-binding Rossmann-fold domains"/>
    <property type="match status" value="1"/>
</dbReference>
<evidence type="ECO:0000313" key="3">
    <source>
        <dbReference type="EMBL" id="TWT71694.1"/>
    </source>
</evidence>
<dbReference type="GO" id="GO:0000166">
    <property type="term" value="F:nucleotide binding"/>
    <property type="evidence" value="ECO:0007669"/>
    <property type="project" value="InterPro"/>
</dbReference>
<proteinExistence type="predicted"/>
<dbReference type="InterPro" id="IPR000683">
    <property type="entry name" value="Gfo/Idh/MocA-like_OxRdtase_N"/>
</dbReference>
<organism evidence="3 4">
    <name type="scientific">Crateriforma conspicua</name>
    <dbReference type="NCBI Taxonomy" id="2527996"/>
    <lineage>
        <taxon>Bacteria</taxon>
        <taxon>Pseudomonadati</taxon>
        <taxon>Planctomycetota</taxon>
        <taxon>Planctomycetia</taxon>
        <taxon>Planctomycetales</taxon>
        <taxon>Planctomycetaceae</taxon>
        <taxon>Crateriforma</taxon>
    </lineage>
</organism>
<dbReference type="Pfam" id="PF22725">
    <property type="entry name" value="GFO_IDH_MocA_C3"/>
    <property type="match status" value="1"/>
</dbReference>
<dbReference type="OrthoDB" id="9783105at2"/>
<keyword evidence="3" id="KW-0560">Oxidoreductase</keyword>
<feature type="domain" description="Gfo/Idh/MocA-like oxidoreductase N-terminal" evidence="1">
    <location>
        <begin position="7"/>
        <end position="129"/>
    </location>
</feature>
<dbReference type="EMBL" id="SJPL01000001">
    <property type="protein sequence ID" value="TWT71694.1"/>
    <property type="molecule type" value="Genomic_DNA"/>
</dbReference>
<dbReference type="InterPro" id="IPR055170">
    <property type="entry name" value="GFO_IDH_MocA-like_dom"/>
</dbReference>
<evidence type="ECO:0000259" key="2">
    <source>
        <dbReference type="Pfam" id="PF22725"/>
    </source>
</evidence>
<dbReference type="GO" id="GO:0033712">
    <property type="term" value="F:1,5-anhydro-D-fructose reductase (1,5-anhydro-D-mannitol-forming) activity"/>
    <property type="evidence" value="ECO:0007669"/>
    <property type="project" value="UniProtKB-EC"/>
</dbReference>
<evidence type="ECO:0000313" key="4">
    <source>
        <dbReference type="Proteomes" id="UP000317238"/>
    </source>
</evidence>
<dbReference type="AlphaFoldDB" id="A0A5C5Y921"/>
<sequence length="368" mass="40095">MSSQPCRWGFLGAAAIARKNWKAIRLSGNGVITAVASRSVQRAADFIAQCEAEVPQSVTAEAVEGYDALLQRDDIDAVYVPLPTGIRKPWVLKAAAAGKHVLCEKPVAVHGDDVAEMIQACQDAGVQFMDGVMFDHSTRLAGIEDSLRPGGPVGNVRRIQTHFSFNGGDDFVGANIRADAELEPHGCLGDLGWYCIRFTLFVTGGRMPESVSARTLTPIGQGSAKVPGEFSAEMRFDDQTSAAFYCSFLTANQQTALVSGDRGYVAVDDFVLPFYDGSLHWTENRHDLQVDNCRWNFRRVSDGRRVDEFAGGEPDAQEVRMVRHLGDIALSGQLESHWPEISLKTQRVLDACRRSAAEQGAVVCIESS</sequence>
<dbReference type="Pfam" id="PF01408">
    <property type="entry name" value="GFO_IDH_MocA"/>
    <property type="match status" value="1"/>
</dbReference>
<dbReference type="PANTHER" id="PTHR46368">
    <property type="match status" value="1"/>
</dbReference>
<name>A0A5C5Y921_9PLAN</name>
<keyword evidence="4" id="KW-1185">Reference proteome</keyword>
<protein>
    <submittedName>
        <fullName evidence="3">1,5-anhydro-D-fructose reductase</fullName>
        <ecNumber evidence="3">1.1.1.292</ecNumber>
    </submittedName>
</protein>
<feature type="domain" description="GFO/IDH/MocA-like oxidoreductase" evidence="2">
    <location>
        <begin position="151"/>
        <end position="265"/>
    </location>
</feature>
<dbReference type="Gene3D" id="3.40.50.720">
    <property type="entry name" value="NAD(P)-binding Rossmann-like Domain"/>
    <property type="match status" value="1"/>
</dbReference>
<dbReference type="Gene3D" id="3.30.360.10">
    <property type="entry name" value="Dihydrodipicolinate Reductase, domain 2"/>
    <property type="match status" value="1"/>
</dbReference>
<dbReference type="SUPFAM" id="SSF55347">
    <property type="entry name" value="Glyceraldehyde-3-phosphate dehydrogenase-like, C-terminal domain"/>
    <property type="match status" value="1"/>
</dbReference>
<evidence type="ECO:0000259" key="1">
    <source>
        <dbReference type="Pfam" id="PF01408"/>
    </source>
</evidence>
<dbReference type="EC" id="1.1.1.292" evidence="3"/>
<gene>
    <name evidence="3" type="primary">afr_5</name>
    <name evidence="3" type="ORF">Pan14r_40050</name>
</gene>